<dbReference type="InterPro" id="IPR001279">
    <property type="entry name" value="Metallo-B-lactamas"/>
</dbReference>
<dbReference type="GO" id="GO:0046872">
    <property type="term" value="F:metal ion binding"/>
    <property type="evidence" value="ECO:0007669"/>
    <property type="project" value="UniProtKB-KW"/>
</dbReference>
<dbReference type="Proteomes" id="UP000321827">
    <property type="component" value="Unassembled WGS sequence"/>
</dbReference>
<evidence type="ECO:0000256" key="4">
    <source>
        <dbReference type="ARBA" id="ARBA00022833"/>
    </source>
</evidence>
<dbReference type="PANTHER" id="PTHR46233:SF3">
    <property type="entry name" value="HYDROXYACYLGLUTATHIONE HYDROLASE GLOC"/>
    <property type="match status" value="1"/>
</dbReference>
<evidence type="ECO:0000313" key="6">
    <source>
        <dbReference type="EMBL" id="GEM90031.1"/>
    </source>
</evidence>
<evidence type="ECO:0000256" key="1">
    <source>
        <dbReference type="ARBA" id="ARBA00001947"/>
    </source>
</evidence>
<accession>A0A511RK42</accession>
<keyword evidence="3 6" id="KW-0378">Hydrolase</keyword>
<comment type="caution">
    <text evidence="6">The sequence shown here is derived from an EMBL/GenBank/DDBJ whole genome shotgun (WGS) entry which is preliminary data.</text>
</comment>
<sequence length="209" mass="22608">MRIETRAFGPLQASAYLVWSDPERAVLVDPGDEPERLLAWLRESEARPEAVLLTHAHFDHVGAVRAVVEAHDLPVFLHPAARPVYERAAAAAMRWGLFIDPPPAEPLVDLAEGVLAVGPGFEVLHLPGHCPGHVAFYQAEAGAVFSGDLLFAGGVGRWDLPGADLDELKRSIRRLFELPGATRVFPGHGPATALAAERQGNPFVQDWLG</sequence>
<reference evidence="6 7" key="1">
    <citation type="submission" date="2019-07" db="EMBL/GenBank/DDBJ databases">
        <title>Whole genome shotgun sequence of Oceanithermus desulfurans NBRC 100063.</title>
        <authorList>
            <person name="Hosoyama A."/>
            <person name="Uohara A."/>
            <person name="Ohji S."/>
            <person name="Ichikawa N."/>
        </authorList>
    </citation>
    <scope>NUCLEOTIDE SEQUENCE [LARGE SCALE GENOMIC DNA]</scope>
    <source>
        <strain evidence="6 7">NBRC 100063</strain>
    </source>
</reference>
<comment type="cofactor">
    <cofactor evidence="1">
        <name>Zn(2+)</name>
        <dbReference type="ChEBI" id="CHEBI:29105"/>
    </cofactor>
</comment>
<dbReference type="PANTHER" id="PTHR46233">
    <property type="entry name" value="HYDROXYACYLGLUTATHIONE HYDROLASE GLOC"/>
    <property type="match status" value="1"/>
</dbReference>
<dbReference type="AlphaFoldDB" id="A0A511RK42"/>
<name>A0A511RK42_9DEIN</name>
<gene>
    <name evidence="6" type="ORF">ODE01S_14650</name>
</gene>
<dbReference type="OrthoDB" id="9802248at2"/>
<dbReference type="Pfam" id="PF00753">
    <property type="entry name" value="Lactamase_B"/>
    <property type="match status" value="1"/>
</dbReference>
<organism evidence="6 7">
    <name type="scientific">Oceanithermus desulfurans NBRC 100063</name>
    <dbReference type="NCBI Taxonomy" id="1227550"/>
    <lineage>
        <taxon>Bacteria</taxon>
        <taxon>Thermotogati</taxon>
        <taxon>Deinococcota</taxon>
        <taxon>Deinococci</taxon>
        <taxon>Thermales</taxon>
        <taxon>Thermaceae</taxon>
        <taxon>Oceanithermus</taxon>
    </lineage>
</organism>
<feature type="domain" description="Metallo-beta-lactamase" evidence="5">
    <location>
        <begin position="12"/>
        <end position="188"/>
    </location>
</feature>
<proteinExistence type="predicted"/>
<dbReference type="Gene3D" id="3.60.15.10">
    <property type="entry name" value="Ribonuclease Z/Hydroxyacylglutathione hydrolase-like"/>
    <property type="match status" value="1"/>
</dbReference>
<dbReference type="SUPFAM" id="SSF56281">
    <property type="entry name" value="Metallo-hydrolase/oxidoreductase"/>
    <property type="match status" value="1"/>
</dbReference>
<keyword evidence="4" id="KW-0862">Zinc</keyword>
<dbReference type="RefSeq" id="WP_147147418.1">
    <property type="nucleotide sequence ID" value="NZ_BJXN01000009.1"/>
</dbReference>
<evidence type="ECO:0000259" key="5">
    <source>
        <dbReference type="SMART" id="SM00849"/>
    </source>
</evidence>
<dbReference type="EMBL" id="BJXN01000009">
    <property type="protein sequence ID" value="GEM90031.1"/>
    <property type="molecule type" value="Genomic_DNA"/>
</dbReference>
<dbReference type="GO" id="GO:0016787">
    <property type="term" value="F:hydrolase activity"/>
    <property type="evidence" value="ECO:0007669"/>
    <property type="project" value="UniProtKB-KW"/>
</dbReference>
<evidence type="ECO:0000256" key="2">
    <source>
        <dbReference type="ARBA" id="ARBA00022723"/>
    </source>
</evidence>
<protein>
    <submittedName>
        <fullName evidence="6">MBL fold hydrolase</fullName>
    </submittedName>
</protein>
<keyword evidence="2" id="KW-0479">Metal-binding</keyword>
<evidence type="ECO:0000256" key="3">
    <source>
        <dbReference type="ARBA" id="ARBA00022801"/>
    </source>
</evidence>
<evidence type="ECO:0000313" key="7">
    <source>
        <dbReference type="Proteomes" id="UP000321827"/>
    </source>
</evidence>
<dbReference type="InterPro" id="IPR036866">
    <property type="entry name" value="RibonucZ/Hydroxyglut_hydro"/>
</dbReference>
<dbReference type="SMART" id="SM00849">
    <property type="entry name" value="Lactamase_B"/>
    <property type="match status" value="1"/>
</dbReference>
<dbReference type="InterPro" id="IPR051453">
    <property type="entry name" value="MBL_Glyoxalase_II"/>
</dbReference>